<dbReference type="HOGENOM" id="CLU_045532_2_1_0"/>
<dbReference type="AlphaFoldDB" id="D3PDC1"/>
<dbReference type="PANTHER" id="PTHR12358:SF106">
    <property type="entry name" value="LIPID KINASE YEGS"/>
    <property type="match status" value="1"/>
</dbReference>
<dbReference type="KEGG" id="ddf:DEFDS_1125"/>
<dbReference type="STRING" id="639282.DEFDS_1125"/>
<dbReference type="EMBL" id="AP011529">
    <property type="protein sequence ID" value="BAI80594.1"/>
    <property type="molecule type" value="Genomic_DNA"/>
</dbReference>
<keyword evidence="3" id="KW-1185">Reference proteome</keyword>
<evidence type="ECO:0000313" key="2">
    <source>
        <dbReference type="EMBL" id="BAI80594.1"/>
    </source>
</evidence>
<dbReference type="Proteomes" id="UP000001520">
    <property type="component" value="Chromosome"/>
</dbReference>
<dbReference type="eggNOG" id="COG1597">
    <property type="taxonomic scope" value="Bacteria"/>
</dbReference>
<evidence type="ECO:0000259" key="1">
    <source>
        <dbReference type="PROSITE" id="PS50146"/>
    </source>
</evidence>
<dbReference type="InterPro" id="IPR001206">
    <property type="entry name" value="Diacylglycerol_kinase_cat_dom"/>
</dbReference>
<dbReference type="InterPro" id="IPR016064">
    <property type="entry name" value="NAD/diacylglycerol_kinase_sf"/>
</dbReference>
<organism evidence="2 3">
    <name type="scientific">Deferribacter desulfuricans (strain DSM 14783 / JCM 11476 / NBRC 101012 / SSM1)</name>
    <dbReference type="NCBI Taxonomy" id="639282"/>
    <lineage>
        <taxon>Bacteria</taxon>
        <taxon>Pseudomonadati</taxon>
        <taxon>Deferribacterota</taxon>
        <taxon>Deferribacteres</taxon>
        <taxon>Deferribacterales</taxon>
        <taxon>Deferribacteraceae</taxon>
        <taxon>Deferribacter</taxon>
    </lineage>
</organism>
<reference evidence="2 3" key="1">
    <citation type="journal article" date="2010" name="DNA Res.">
        <title>Bacterial lifestyle in a deep-sea hydrothermal vent chimney revealed by the genome sequence of the thermophilic bacterium Deferribacter desulfuricans SSM1.</title>
        <authorList>
            <person name="Takaki Y."/>
            <person name="Shimamura S."/>
            <person name="Nakagawa S."/>
            <person name="Fukuhara Y."/>
            <person name="Horikawa H."/>
            <person name="Ankai A."/>
            <person name="Harada T."/>
            <person name="Hosoyama A."/>
            <person name="Oguchi A."/>
            <person name="Fukui S."/>
            <person name="Fujita N."/>
            <person name="Takami H."/>
            <person name="Takai K."/>
        </authorList>
    </citation>
    <scope>NUCLEOTIDE SEQUENCE [LARGE SCALE GENOMIC DNA]</scope>
    <source>
        <strain evidence="3">DSM 14783 / JCM 11476 / NBRC 101012 / SSM1</strain>
    </source>
</reference>
<dbReference type="InterPro" id="IPR050187">
    <property type="entry name" value="Lipid_Phosphate_FormReg"/>
</dbReference>
<dbReference type="RefSeq" id="WP_013007841.1">
    <property type="nucleotide sequence ID" value="NC_013939.1"/>
</dbReference>
<dbReference type="SUPFAM" id="SSF111331">
    <property type="entry name" value="NAD kinase/diacylglycerol kinase-like"/>
    <property type="match status" value="1"/>
</dbReference>
<proteinExistence type="predicted"/>
<dbReference type="GO" id="GO:0016301">
    <property type="term" value="F:kinase activity"/>
    <property type="evidence" value="ECO:0007669"/>
    <property type="project" value="InterPro"/>
</dbReference>
<evidence type="ECO:0000313" key="3">
    <source>
        <dbReference type="Proteomes" id="UP000001520"/>
    </source>
</evidence>
<dbReference type="PROSITE" id="PS50146">
    <property type="entry name" value="DAGK"/>
    <property type="match status" value="1"/>
</dbReference>
<protein>
    <recommendedName>
        <fullName evidence="1">DAGKc domain-containing protein</fullName>
    </recommendedName>
</protein>
<dbReference type="PANTHER" id="PTHR12358">
    <property type="entry name" value="SPHINGOSINE KINASE"/>
    <property type="match status" value="1"/>
</dbReference>
<dbReference type="Gene3D" id="3.40.50.10330">
    <property type="entry name" value="Probable inorganic polyphosphate/atp-NAD kinase, domain 1"/>
    <property type="match status" value="1"/>
</dbReference>
<dbReference type="GO" id="GO:0005886">
    <property type="term" value="C:plasma membrane"/>
    <property type="evidence" value="ECO:0007669"/>
    <property type="project" value="TreeGrafter"/>
</dbReference>
<sequence length="284" mass="32518">MKTIVLANPVSGSFDKNKFNKCLDILNRKFRKIEVVYTEYAGHAEKIAKDEDYDIVIPAGGDGLLNEVINGIENRIDKDKGILLYKLPFGTSNVFCREYKIPINPIKAAEQIDITNFHHIPLGLIGGRYFSLMVGFGFDALSVKNVDLNLKKRFSKFAYVYSGLKTFLKKEFHPFEFFTNGKRYEAYHLIVAVSNKYAGSFNLSKKFKKGKLNIFYLKNDKKLNLLKNILLISLYNGFAGEQIYSDIIKLIGVDECQIDGDFYKLQMNSNFVKIKKSSFYLVNI</sequence>
<dbReference type="Gene3D" id="2.60.200.40">
    <property type="match status" value="1"/>
</dbReference>
<accession>D3PDC1</accession>
<gene>
    <name evidence="2" type="ordered locus">DEFDS_1125</name>
</gene>
<feature type="domain" description="DAGKc" evidence="1">
    <location>
        <begin position="1"/>
        <end position="129"/>
    </location>
</feature>
<dbReference type="Pfam" id="PF00781">
    <property type="entry name" value="DAGK_cat"/>
    <property type="match status" value="1"/>
</dbReference>
<name>D3PDC1_DEFDS</name>
<dbReference type="InterPro" id="IPR017438">
    <property type="entry name" value="ATP-NAD_kinase_N"/>
</dbReference>